<gene>
    <name evidence="1" type="ORF">FHX74_001241</name>
</gene>
<protein>
    <submittedName>
        <fullName evidence="1">Uncharacterized protein</fullName>
    </submittedName>
</protein>
<keyword evidence="2" id="KW-1185">Reference proteome</keyword>
<evidence type="ECO:0000313" key="1">
    <source>
        <dbReference type="EMBL" id="MBA8793636.1"/>
    </source>
</evidence>
<name>A0A7W3P564_9ACTN</name>
<accession>A0A7W3P564</accession>
<dbReference type="EMBL" id="JACGWT010000002">
    <property type="protein sequence ID" value="MBA8793636.1"/>
    <property type="molecule type" value="Genomic_DNA"/>
</dbReference>
<reference evidence="1 2" key="1">
    <citation type="submission" date="2020-07" db="EMBL/GenBank/DDBJ databases">
        <title>Sequencing the genomes of 1000 actinobacteria strains.</title>
        <authorList>
            <person name="Klenk H.-P."/>
        </authorList>
    </citation>
    <scope>NUCLEOTIDE SEQUENCE [LARGE SCALE GENOMIC DNA]</scope>
    <source>
        <strain evidence="1 2">DSM 100723</strain>
    </source>
</reference>
<dbReference type="Proteomes" id="UP000523079">
    <property type="component" value="Unassembled WGS sequence"/>
</dbReference>
<comment type="caution">
    <text evidence="1">The sequence shown here is derived from an EMBL/GenBank/DDBJ whole genome shotgun (WGS) entry which is preliminary data.</text>
</comment>
<dbReference type="RefSeq" id="WP_182559228.1">
    <property type="nucleotide sequence ID" value="NZ_JACGWT010000002.1"/>
</dbReference>
<dbReference type="AlphaFoldDB" id="A0A7W3P564"/>
<sequence>MPREMSLTSTRPLTLETLVAAGAAVDGSLVPRSLFEGWALQLVRAEPGEPAVAVLTVELSRQIADRGDLERLTGPVPIPLGAEVWFTEATAPWGPAGETGVAIVRQLGALLGARVIVEDGT</sequence>
<evidence type="ECO:0000313" key="2">
    <source>
        <dbReference type="Proteomes" id="UP000523079"/>
    </source>
</evidence>
<proteinExistence type="predicted"/>
<organism evidence="1 2">
    <name type="scientific">Microlunatus kandeliicorticis</name>
    <dbReference type="NCBI Taxonomy" id="1759536"/>
    <lineage>
        <taxon>Bacteria</taxon>
        <taxon>Bacillati</taxon>
        <taxon>Actinomycetota</taxon>
        <taxon>Actinomycetes</taxon>
        <taxon>Propionibacteriales</taxon>
        <taxon>Propionibacteriaceae</taxon>
        <taxon>Microlunatus</taxon>
    </lineage>
</organism>